<sequence>MRIFLDENISPQAEFYFRSLGYDVRSVRSYNIQGIDDETVLQIAISEDRVLLTQNGKHFIIQIPPKCKGKTHQGLIWIRFNVTRKNVQNLCNKVHAFLQGEKDIIDSIWKAKQINNIQISFDKRYPPPKKVVCY</sequence>
<dbReference type="Pfam" id="PF18480">
    <property type="entry name" value="DUF5615"/>
    <property type="match status" value="1"/>
</dbReference>
<dbReference type="EMBL" id="JABTTE010000024">
    <property type="protein sequence ID" value="NSL52966.1"/>
    <property type="molecule type" value="Genomic_DNA"/>
</dbReference>
<name>A0A8J8GJM1_9BACI</name>
<keyword evidence="3" id="KW-1185">Reference proteome</keyword>
<dbReference type="RefSeq" id="WP_173732167.1">
    <property type="nucleotide sequence ID" value="NZ_JABTTE010000024.1"/>
</dbReference>
<reference evidence="2" key="1">
    <citation type="submission" date="2020-06" db="EMBL/GenBank/DDBJ databases">
        <title>A novel thermopfilic bacterium from Erzurum, Turkey.</title>
        <authorList>
            <person name="Adiguzel A."/>
            <person name="Ay H."/>
            <person name="Baltaci M.O."/>
        </authorList>
    </citation>
    <scope>NUCLEOTIDE SEQUENCE</scope>
    <source>
        <strain evidence="2">P2</strain>
    </source>
</reference>
<dbReference type="Proteomes" id="UP000625804">
    <property type="component" value="Unassembled WGS sequence"/>
</dbReference>
<feature type="domain" description="DUF5615" evidence="1">
    <location>
        <begin position="1"/>
        <end position="97"/>
    </location>
</feature>
<dbReference type="InterPro" id="IPR041049">
    <property type="entry name" value="DUF5615"/>
</dbReference>
<organism evidence="2 3">
    <name type="scientific">Calidifontibacillus erzurumensis</name>
    <dbReference type="NCBI Taxonomy" id="2741433"/>
    <lineage>
        <taxon>Bacteria</taxon>
        <taxon>Bacillati</taxon>
        <taxon>Bacillota</taxon>
        <taxon>Bacilli</taxon>
        <taxon>Bacillales</taxon>
        <taxon>Bacillaceae</taxon>
        <taxon>Calidifontibacillus/Schinkia group</taxon>
        <taxon>Calidifontibacillus</taxon>
    </lineage>
</organism>
<proteinExistence type="predicted"/>
<gene>
    <name evidence="2" type="ORF">HR057_14510</name>
</gene>
<comment type="caution">
    <text evidence="2">The sequence shown here is derived from an EMBL/GenBank/DDBJ whole genome shotgun (WGS) entry which is preliminary data.</text>
</comment>
<evidence type="ECO:0000259" key="1">
    <source>
        <dbReference type="Pfam" id="PF18480"/>
    </source>
</evidence>
<evidence type="ECO:0000313" key="2">
    <source>
        <dbReference type="EMBL" id="NSL52966.1"/>
    </source>
</evidence>
<accession>A0A8J8GJM1</accession>
<dbReference type="AlphaFoldDB" id="A0A8J8GJM1"/>
<protein>
    <submittedName>
        <fullName evidence="2">DUF5615 family PIN-like protein</fullName>
    </submittedName>
</protein>
<evidence type="ECO:0000313" key="3">
    <source>
        <dbReference type="Proteomes" id="UP000625804"/>
    </source>
</evidence>